<dbReference type="AlphaFoldDB" id="A0AA40GHL7"/>
<dbReference type="EMBL" id="JAHYIQ010000001">
    <property type="protein sequence ID" value="KAK1137879.1"/>
    <property type="molecule type" value="Genomic_DNA"/>
</dbReference>
<gene>
    <name evidence="2" type="ORF">K0M31_002373</name>
</gene>
<organism evidence="2 3">
    <name type="scientific">Melipona bicolor</name>
    <dbReference type="NCBI Taxonomy" id="60889"/>
    <lineage>
        <taxon>Eukaryota</taxon>
        <taxon>Metazoa</taxon>
        <taxon>Ecdysozoa</taxon>
        <taxon>Arthropoda</taxon>
        <taxon>Hexapoda</taxon>
        <taxon>Insecta</taxon>
        <taxon>Pterygota</taxon>
        <taxon>Neoptera</taxon>
        <taxon>Endopterygota</taxon>
        <taxon>Hymenoptera</taxon>
        <taxon>Apocrita</taxon>
        <taxon>Aculeata</taxon>
        <taxon>Apoidea</taxon>
        <taxon>Anthophila</taxon>
        <taxon>Apidae</taxon>
        <taxon>Melipona</taxon>
    </lineage>
</organism>
<feature type="compositionally biased region" description="Polar residues" evidence="1">
    <location>
        <begin position="1"/>
        <end position="10"/>
    </location>
</feature>
<protein>
    <submittedName>
        <fullName evidence="2">Uncharacterized protein</fullName>
    </submittedName>
</protein>
<comment type="caution">
    <text evidence="2">The sequence shown here is derived from an EMBL/GenBank/DDBJ whole genome shotgun (WGS) entry which is preliminary data.</text>
</comment>
<keyword evidence="3" id="KW-1185">Reference proteome</keyword>
<feature type="region of interest" description="Disordered" evidence="1">
    <location>
        <begin position="1"/>
        <end position="40"/>
    </location>
</feature>
<feature type="compositionally biased region" description="Low complexity" evidence="1">
    <location>
        <begin position="31"/>
        <end position="40"/>
    </location>
</feature>
<name>A0AA40GHL7_9HYME</name>
<sequence length="104" mass="12106">MTQKIIQTCGETAGNRTRPGRPLETDKLQRPRSTSQRTQSRNLILGETWQKLGTYCARIKGLDRNKYHRYESEHNTTAQRHVNFIKTKSQNRRILILAQLNRGA</sequence>
<proteinExistence type="predicted"/>
<evidence type="ECO:0000256" key="1">
    <source>
        <dbReference type="SAM" id="MobiDB-lite"/>
    </source>
</evidence>
<evidence type="ECO:0000313" key="2">
    <source>
        <dbReference type="EMBL" id="KAK1137879.1"/>
    </source>
</evidence>
<reference evidence="2" key="1">
    <citation type="submission" date="2021-10" db="EMBL/GenBank/DDBJ databases">
        <title>Melipona bicolor Genome sequencing and assembly.</title>
        <authorList>
            <person name="Araujo N.S."/>
            <person name="Arias M.C."/>
        </authorList>
    </citation>
    <scope>NUCLEOTIDE SEQUENCE</scope>
    <source>
        <strain evidence="2">USP_2M_L1-L4_2017</strain>
        <tissue evidence="2">Whole body</tissue>
    </source>
</reference>
<evidence type="ECO:0000313" key="3">
    <source>
        <dbReference type="Proteomes" id="UP001177670"/>
    </source>
</evidence>
<accession>A0AA40GHL7</accession>
<dbReference type="Proteomes" id="UP001177670">
    <property type="component" value="Unassembled WGS sequence"/>
</dbReference>